<dbReference type="Proteomes" id="UP000011996">
    <property type="component" value="Unassembled WGS sequence"/>
</dbReference>
<dbReference type="EMBL" id="ANOF01000135">
    <property type="protein sequence ID" value="EMI25190.1"/>
    <property type="molecule type" value="Genomic_DNA"/>
</dbReference>
<reference evidence="2 3" key="1">
    <citation type="journal article" date="2013" name="Mar. Genomics">
        <title>Expression of sulfatases in Rhodopirellula baltica and the diversity of sulfatases in the genus Rhodopirellula.</title>
        <authorList>
            <person name="Wegner C.E."/>
            <person name="Richter-Heitmann T."/>
            <person name="Klindworth A."/>
            <person name="Klockow C."/>
            <person name="Richter M."/>
            <person name="Achstetter T."/>
            <person name="Glockner F.O."/>
            <person name="Harder J."/>
        </authorList>
    </citation>
    <scope>NUCLEOTIDE SEQUENCE [LARGE SCALE GENOMIC DNA]</scope>
    <source>
        <strain evidence="2 3">SH398</strain>
    </source>
</reference>
<gene>
    <name evidence="2" type="ORF">RESH_04237</name>
</gene>
<feature type="region of interest" description="Disordered" evidence="1">
    <location>
        <begin position="51"/>
        <end position="73"/>
    </location>
</feature>
<evidence type="ECO:0000313" key="3">
    <source>
        <dbReference type="Proteomes" id="UP000011996"/>
    </source>
</evidence>
<protein>
    <submittedName>
        <fullName evidence="2">Uncharacterized protein</fullName>
    </submittedName>
</protein>
<sequence length="73" mass="7793">MPKPPDGAKVAGSESGDQAAIPITPSAASSAGQLEDLIDLIARLAAQRRLREAKQSLSKEFTHEQPENELEKP</sequence>
<evidence type="ECO:0000256" key="1">
    <source>
        <dbReference type="SAM" id="MobiDB-lite"/>
    </source>
</evidence>
<accession>M5S0V3</accession>
<dbReference type="AlphaFoldDB" id="M5S0V3"/>
<dbReference type="PATRIC" id="fig|1263868.3.peg.4596"/>
<evidence type="ECO:0000313" key="2">
    <source>
        <dbReference type="EMBL" id="EMI25190.1"/>
    </source>
</evidence>
<feature type="compositionally biased region" description="Basic and acidic residues" evidence="1">
    <location>
        <begin position="60"/>
        <end position="73"/>
    </location>
</feature>
<organism evidence="2 3">
    <name type="scientific">Rhodopirellula europaea SH398</name>
    <dbReference type="NCBI Taxonomy" id="1263868"/>
    <lineage>
        <taxon>Bacteria</taxon>
        <taxon>Pseudomonadati</taxon>
        <taxon>Planctomycetota</taxon>
        <taxon>Planctomycetia</taxon>
        <taxon>Pirellulales</taxon>
        <taxon>Pirellulaceae</taxon>
        <taxon>Rhodopirellula</taxon>
    </lineage>
</organism>
<proteinExistence type="predicted"/>
<feature type="region of interest" description="Disordered" evidence="1">
    <location>
        <begin position="1"/>
        <end position="20"/>
    </location>
</feature>
<name>M5S0V3_9BACT</name>
<dbReference type="STRING" id="1263868.RESH_04237"/>
<comment type="caution">
    <text evidence="2">The sequence shown here is derived from an EMBL/GenBank/DDBJ whole genome shotgun (WGS) entry which is preliminary data.</text>
</comment>